<dbReference type="PROSITE" id="PS50297">
    <property type="entry name" value="ANK_REP_REGION"/>
    <property type="match status" value="3"/>
</dbReference>
<evidence type="ECO:0000313" key="4">
    <source>
        <dbReference type="EMBL" id="KAF7543386.1"/>
    </source>
</evidence>
<feature type="repeat" description="ANK" evidence="3">
    <location>
        <begin position="82"/>
        <end position="115"/>
    </location>
</feature>
<dbReference type="PANTHER" id="PTHR24198">
    <property type="entry name" value="ANKYRIN REPEAT AND PROTEIN KINASE DOMAIN-CONTAINING PROTEIN"/>
    <property type="match status" value="1"/>
</dbReference>
<comment type="caution">
    <text evidence="4">The sequence shown here is derived from an EMBL/GenBank/DDBJ whole genome shotgun (WGS) entry which is preliminary data.</text>
</comment>
<keyword evidence="5" id="KW-1185">Reference proteome</keyword>
<dbReference type="InterPro" id="IPR036770">
    <property type="entry name" value="Ankyrin_rpt-contain_sf"/>
</dbReference>
<accession>A0A9P5H230</accession>
<evidence type="ECO:0000256" key="2">
    <source>
        <dbReference type="ARBA" id="ARBA00023043"/>
    </source>
</evidence>
<keyword evidence="1" id="KW-0677">Repeat</keyword>
<sequence>MDGIDVKAVQPRVALVVVRHSSTGIDKATVAEGLLKADPKLSQRKDDDGRYPVHWAASSNNLDIMLLLANQKSFDPDVQDGSGWSPLMISASVPNSEPVLNLLIQRDADINLKNSSGQVNPSPQLYPDYALRLENHDLPQQTALHFVASKSNLDVARLLIESKPPASTRVRDRRGQYPIHRAAAAGSAPMVLLLLKNRSPLNATDNEGYTPLHHAIAEGHGDTAVALLKEGADFTLKNGEEILAIDLAPDKEVRQYVIQGAEREGIELSG</sequence>
<evidence type="ECO:0000256" key="3">
    <source>
        <dbReference type="PROSITE-ProRule" id="PRU00023"/>
    </source>
</evidence>
<dbReference type="AlphaFoldDB" id="A0A9P5H230"/>
<dbReference type="Pfam" id="PF12796">
    <property type="entry name" value="Ank_2"/>
    <property type="match status" value="2"/>
</dbReference>
<dbReference type="PROSITE" id="PS50088">
    <property type="entry name" value="ANK_REPEAT"/>
    <property type="match status" value="3"/>
</dbReference>
<dbReference type="OrthoDB" id="539213at2759"/>
<organism evidence="4 5">
    <name type="scientific">Cylindrodendrum hubeiense</name>
    <dbReference type="NCBI Taxonomy" id="595255"/>
    <lineage>
        <taxon>Eukaryota</taxon>
        <taxon>Fungi</taxon>
        <taxon>Dikarya</taxon>
        <taxon>Ascomycota</taxon>
        <taxon>Pezizomycotina</taxon>
        <taxon>Sordariomycetes</taxon>
        <taxon>Hypocreomycetidae</taxon>
        <taxon>Hypocreales</taxon>
        <taxon>Nectriaceae</taxon>
        <taxon>Cylindrodendrum</taxon>
    </lineage>
</organism>
<evidence type="ECO:0008006" key="6">
    <source>
        <dbReference type="Google" id="ProtNLM"/>
    </source>
</evidence>
<evidence type="ECO:0000256" key="1">
    <source>
        <dbReference type="ARBA" id="ARBA00022737"/>
    </source>
</evidence>
<proteinExistence type="predicted"/>
<dbReference type="Gene3D" id="1.25.40.20">
    <property type="entry name" value="Ankyrin repeat-containing domain"/>
    <property type="match status" value="2"/>
</dbReference>
<protein>
    <recommendedName>
        <fullName evidence="6">Proteasome regulatory particle subunit</fullName>
    </recommendedName>
</protein>
<dbReference type="InterPro" id="IPR002110">
    <property type="entry name" value="Ankyrin_rpt"/>
</dbReference>
<reference evidence="4" key="1">
    <citation type="submission" date="2020-03" db="EMBL/GenBank/DDBJ databases">
        <title>Draft Genome Sequence of Cylindrodendrum hubeiense.</title>
        <authorList>
            <person name="Buettner E."/>
            <person name="Kellner H."/>
        </authorList>
    </citation>
    <scope>NUCLEOTIDE SEQUENCE</scope>
    <source>
        <strain evidence="4">IHI 201604</strain>
    </source>
</reference>
<feature type="repeat" description="ANK" evidence="3">
    <location>
        <begin position="174"/>
        <end position="206"/>
    </location>
</feature>
<name>A0A9P5H230_9HYPO</name>
<evidence type="ECO:0000313" key="5">
    <source>
        <dbReference type="Proteomes" id="UP000722485"/>
    </source>
</evidence>
<dbReference type="PANTHER" id="PTHR24198:SF165">
    <property type="entry name" value="ANKYRIN REPEAT-CONTAINING PROTEIN-RELATED"/>
    <property type="match status" value="1"/>
</dbReference>
<keyword evidence="2 3" id="KW-0040">ANK repeat</keyword>
<dbReference type="Proteomes" id="UP000722485">
    <property type="component" value="Unassembled WGS sequence"/>
</dbReference>
<feature type="repeat" description="ANK" evidence="3">
    <location>
        <begin position="207"/>
        <end position="239"/>
    </location>
</feature>
<dbReference type="SUPFAM" id="SSF48403">
    <property type="entry name" value="Ankyrin repeat"/>
    <property type="match status" value="1"/>
</dbReference>
<gene>
    <name evidence="4" type="ORF">G7Z17_g10786</name>
</gene>
<dbReference type="SMART" id="SM00248">
    <property type="entry name" value="ANK"/>
    <property type="match status" value="5"/>
</dbReference>
<dbReference type="EMBL" id="JAANBB010000370">
    <property type="protein sequence ID" value="KAF7543386.1"/>
    <property type="molecule type" value="Genomic_DNA"/>
</dbReference>